<reference evidence="3" key="1">
    <citation type="submission" date="2025-08" db="UniProtKB">
        <authorList>
            <consortium name="RefSeq"/>
        </authorList>
    </citation>
    <scope>IDENTIFICATION</scope>
    <source>
        <tissue evidence="3">Whole larvae</tissue>
    </source>
</reference>
<proteinExistence type="predicted"/>
<name>A0A6J1WLZ8_GALME</name>
<protein>
    <submittedName>
        <fullName evidence="3">Uncharacterized protein LOC113515659</fullName>
    </submittedName>
</protein>
<dbReference type="KEGG" id="gmw:113515659"/>
<dbReference type="Proteomes" id="UP001652740">
    <property type="component" value="Unplaced"/>
</dbReference>
<feature type="compositionally biased region" description="Polar residues" evidence="1">
    <location>
        <begin position="52"/>
        <end position="71"/>
    </location>
</feature>
<evidence type="ECO:0000256" key="1">
    <source>
        <dbReference type="SAM" id="MobiDB-lite"/>
    </source>
</evidence>
<keyword evidence="2" id="KW-1185">Reference proteome</keyword>
<evidence type="ECO:0000313" key="2">
    <source>
        <dbReference type="Proteomes" id="UP001652740"/>
    </source>
</evidence>
<feature type="compositionally biased region" description="Basic residues" evidence="1">
    <location>
        <begin position="88"/>
        <end position="100"/>
    </location>
</feature>
<dbReference type="GeneID" id="113515659"/>
<dbReference type="InParanoid" id="A0A6J1WLZ8"/>
<accession>A0A6J1WLZ8</accession>
<gene>
    <name evidence="3" type="primary">LOC113515659</name>
</gene>
<evidence type="ECO:0000313" key="3">
    <source>
        <dbReference type="RefSeq" id="XP_026755720.2"/>
    </source>
</evidence>
<feature type="region of interest" description="Disordered" evidence="1">
    <location>
        <begin position="52"/>
        <end position="126"/>
    </location>
</feature>
<dbReference type="AlphaFoldDB" id="A0A6J1WLZ8"/>
<feature type="region of interest" description="Disordered" evidence="1">
    <location>
        <begin position="22"/>
        <end position="41"/>
    </location>
</feature>
<dbReference type="RefSeq" id="XP_026755720.2">
    <property type="nucleotide sequence ID" value="XM_026899919.3"/>
</dbReference>
<sequence length="126" mass="14023">MAPREIARATPKVQRTIVKTNTTKGRTTPSSTVKKTMSNKKIPTEKIPLKMNNMTVATRQRTSTVPKVSTPKSKENKSVPMPSSVTKSAKKATWKRRPKPAHSGVPVPEKMKRLLEKQLQDSDCSL</sequence>
<feature type="compositionally biased region" description="Basic and acidic residues" evidence="1">
    <location>
        <begin position="109"/>
        <end position="120"/>
    </location>
</feature>
<organism evidence="2 3">
    <name type="scientific">Galleria mellonella</name>
    <name type="common">Greater wax moth</name>
    <dbReference type="NCBI Taxonomy" id="7137"/>
    <lineage>
        <taxon>Eukaryota</taxon>
        <taxon>Metazoa</taxon>
        <taxon>Ecdysozoa</taxon>
        <taxon>Arthropoda</taxon>
        <taxon>Hexapoda</taxon>
        <taxon>Insecta</taxon>
        <taxon>Pterygota</taxon>
        <taxon>Neoptera</taxon>
        <taxon>Endopterygota</taxon>
        <taxon>Lepidoptera</taxon>
        <taxon>Glossata</taxon>
        <taxon>Ditrysia</taxon>
        <taxon>Pyraloidea</taxon>
        <taxon>Pyralidae</taxon>
        <taxon>Galleriinae</taxon>
        <taxon>Galleria</taxon>
    </lineage>
</organism>